<reference evidence="8 9" key="1">
    <citation type="submission" date="2020-01" db="EMBL/GenBank/DDBJ databases">
        <title>Sulfitobacter sediminilitoris sp. nov., isolated from a tidal flat.</title>
        <authorList>
            <person name="Park S."/>
            <person name="Yoon J.-H."/>
        </authorList>
    </citation>
    <scope>NUCLEOTIDE SEQUENCE [LARGE SCALE GENOMIC DNA]</scope>
    <source>
        <strain evidence="8 9">JBTF-M27</strain>
    </source>
</reference>
<dbReference type="PANTHER" id="PTHR30461">
    <property type="entry name" value="DNA-INVERTASE FROM LAMBDOID PROPHAGE"/>
    <property type="match status" value="1"/>
</dbReference>
<evidence type="ECO:0000256" key="5">
    <source>
        <dbReference type="PROSITE-ProRule" id="PRU10137"/>
    </source>
</evidence>
<dbReference type="PROSITE" id="PS51737">
    <property type="entry name" value="RECOMBINASE_DNA_BIND"/>
    <property type="match status" value="1"/>
</dbReference>
<evidence type="ECO:0000259" key="6">
    <source>
        <dbReference type="PROSITE" id="PS51736"/>
    </source>
</evidence>
<dbReference type="Gene3D" id="3.40.50.1390">
    <property type="entry name" value="Resolvase, N-terminal catalytic domain"/>
    <property type="match status" value="1"/>
</dbReference>
<evidence type="ECO:0000313" key="8">
    <source>
        <dbReference type="EMBL" id="NEK25243.1"/>
    </source>
</evidence>
<gene>
    <name evidence="8" type="ORF">GV827_23045</name>
</gene>
<dbReference type="InterPro" id="IPR025827">
    <property type="entry name" value="Zn_ribbon_recom_dom"/>
</dbReference>
<dbReference type="InterPro" id="IPR006119">
    <property type="entry name" value="Resolv_N"/>
</dbReference>
<sequence length="442" mass="50134">MNSCFGYIRVSTQKQGEGVSLDAQKEAIQVFARQKGLTITKWFEEKQTAAKGGRPIFNQMLRQLRRGVASGVIIHKIDRSARNLRDWAMFSELPDAGVNVYVATESLDFTSRGGRLTADIQAVIAADYIRNLREETIKGIQGRLKQGLYPFKAPVGYLDQGKGKAKIPDPQKAPLIRDMFDLYASGQYSLRSLREEINRRGLRNHRNRPLSLCGIETILKNPFYTGLIVIRKSGQTYHGIHKSIVPPSLFKHVQEIKESRLGKISTQHNHLYRGLFRCGLCQGPMSPERQKGRVYYRCQTRNCPTKTIREDLLEAAILMALQNLEMTVEGAEQLSKAWAAEENSGQLEAQRQAMALQIAADEQRLDRLTDLLIDGTIDKSLFDTRKQRLEIDLAASREKLRSLPSPEQTARNRRQFLELMKNLTGLHICAQDAEKREIVENA</sequence>
<dbReference type="Pfam" id="PF07508">
    <property type="entry name" value="Recombinase"/>
    <property type="match status" value="1"/>
</dbReference>
<dbReference type="GO" id="GO:0003677">
    <property type="term" value="F:DNA binding"/>
    <property type="evidence" value="ECO:0007669"/>
    <property type="project" value="UniProtKB-KW"/>
</dbReference>
<proteinExistence type="predicted"/>
<dbReference type="PROSITE" id="PS51736">
    <property type="entry name" value="RECOMBINASES_3"/>
    <property type="match status" value="1"/>
</dbReference>
<evidence type="ECO:0000256" key="2">
    <source>
        <dbReference type="ARBA" id="ARBA00023125"/>
    </source>
</evidence>
<dbReference type="EMBL" id="JAABNT010000064">
    <property type="protein sequence ID" value="NEK25243.1"/>
    <property type="molecule type" value="Genomic_DNA"/>
</dbReference>
<feature type="domain" description="Resolvase/invertase-type recombinase catalytic" evidence="6">
    <location>
        <begin position="3"/>
        <end position="147"/>
    </location>
</feature>
<dbReference type="Proteomes" id="UP000468591">
    <property type="component" value="Unassembled WGS sequence"/>
</dbReference>
<evidence type="ECO:0000256" key="3">
    <source>
        <dbReference type="ARBA" id="ARBA00023172"/>
    </source>
</evidence>
<dbReference type="CDD" id="cd00338">
    <property type="entry name" value="Ser_Recombinase"/>
    <property type="match status" value="1"/>
</dbReference>
<feature type="domain" description="Recombinase" evidence="7">
    <location>
        <begin position="154"/>
        <end position="263"/>
    </location>
</feature>
<evidence type="ECO:0000256" key="4">
    <source>
        <dbReference type="PIRSR" id="PIRSR606118-50"/>
    </source>
</evidence>
<name>A0A6P0CL03_9RHOB</name>
<dbReference type="SMART" id="SM00857">
    <property type="entry name" value="Resolvase"/>
    <property type="match status" value="1"/>
</dbReference>
<feature type="active site" description="O-(5'-phospho-DNA)-serine intermediate" evidence="4 5">
    <location>
        <position position="11"/>
    </location>
</feature>
<keyword evidence="9" id="KW-1185">Reference proteome</keyword>
<evidence type="ECO:0000256" key="1">
    <source>
        <dbReference type="ARBA" id="ARBA00022908"/>
    </source>
</evidence>
<dbReference type="Pfam" id="PF13408">
    <property type="entry name" value="Zn_ribbon_recom"/>
    <property type="match status" value="1"/>
</dbReference>
<dbReference type="Gene3D" id="3.90.1750.20">
    <property type="entry name" value="Putative Large Serine Recombinase, Chain B, Domain 2"/>
    <property type="match status" value="1"/>
</dbReference>
<dbReference type="InterPro" id="IPR006118">
    <property type="entry name" value="Recombinase_CS"/>
</dbReference>
<protein>
    <submittedName>
        <fullName evidence="8">Recombinase family protein</fullName>
    </submittedName>
</protein>
<dbReference type="GO" id="GO:0015074">
    <property type="term" value="P:DNA integration"/>
    <property type="evidence" value="ECO:0007669"/>
    <property type="project" value="UniProtKB-KW"/>
</dbReference>
<dbReference type="SUPFAM" id="SSF53041">
    <property type="entry name" value="Resolvase-like"/>
    <property type="match status" value="1"/>
</dbReference>
<organism evidence="8 9">
    <name type="scientific">Sulfitobacter sediminilitoris</name>
    <dbReference type="NCBI Taxonomy" id="2698830"/>
    <lineage>
        <taxon>Bacteria</taxon>
        <taxon>Pseudomonadati</taxon>
        <taxon>Pseudomonadota</taxon>
        <taxon>Alphaproteobacteria</taxon>
        <taxon>Rhodobacterales</taxon>
        <taxon>Roseobacteraceae</taxon>
        <taxon>Sulfitobacter</taxon>
    </lineage>
</organism>
<dbReference type="RefSeq" id="WP_164356660.1">
    <property type="nucleotide sequence ID" value="NZ_JAABNT010000064.1"/>
</dbReference>
<dbReference type="InterPro" id="IPR050639">
    <property type="entry name" value="SSR_resolvase"/>
</dbReference>
<keyword evidence="1" id="KW-0229">DNA integration</keyword>
<dbReference type="PROSITE" id="PS00397">
    <property type="entry name" value="RECOMBINASES_1"/>
    <property type="match status" value="1"/>
</dbReference>
<dbReference type="InterPro" id="IPR011109">
    <property type="entry name" value="DNA_bind_recombinase_dom"/>
</dbReference>
<dbReference type="PANTHER" id="PTHR30461:SF23">
    <property type="entry name" value="DNA RECOMBINASE-RELATED"/>
    <property type="match status" value="1"/>
</dbReference>
<keyword evidence="2" id="KW-0238">DNA-binding</keyword>
<keyword evidence="3" id="KW-0233">DNA recombination</keyword>
<dbReference type="GO" id="GO:0000150">
    <property type="term" value="F:DNA strand exchange activity"/>
    <property type="evidence" value="ECO:0007669"/>
    <property type="project" value="InterPro"/>
</dbReference>
<comment type="caution">
    <text evidence="8">The sequence shown here is derived from an EMBL/GenBank/DDBJ whole genome shotgun (WGS) entry which is preliminary data.</text>
</comment>
<accession>A0A6P0CL03</accession>
<feature type="non-terminal residue" evidence="8">
    <location>
        <position position="442"/>
    </location>
</feature>
<evidence type="ECO:0000313" key="9">
    <source>
        <dbReference type="Proteomes" id="UP000468591"/>
    </source>
</evidence>
<dbReference type="AlphaFoldDB" id="A0A6P0CL03"/>
<dbReference type="Pfam" id="PF00239">
    <property type="entry name" value="Resolvase"/>
    <property type="match status" value="1"/>
</dbReference>
<dbReference type="InterPro" id="IPR038109">
    <property type="entry name" value="DNA_bind_recomb_sf"/>
</dbReference>
<evidence type="ECO:0000259" key="7">
    <source>
        <dbReference type="PROSITE" id="PS51737"/>
    </source>
</evidence>
<dbReference type="InterPro" id="IPR036162">
    <property type="entry name" value="Resolvase-like_N_sf"/>
</dbReference>